<dbReference type="SUPFAM" id="SSF52047">
    <property type="entry name" value="RNI-like"/>
    <property type="match status" value="1"/>
</dbReference>
<dbReference type="AlphaFoldDB" id="A0A8S0RA24"/>
<dbReference type="InterPro" id="IPR055414">
    <property type="entry name" value="LRR_R13L4/SHOC2-like"/>
</dbReference>
<evidence type="ECO:0000256" key="1">
    <source>
        <dbReference type="ARBA" id="ARBA00022737"/>
    </source>
</evidence>
<comment type="caution">
    <text evidence="3">The sequence shown here is derived from an EMBL/GenBank/DDBJ whole genome shotgun (WGS) entry which is preliminary data.</text>
</comment>
<accession>A0A8S0RA24</accession>
<evidence type="ECO:0000259" key="2">
    <source>
        <dbReference type="Pfam" id="PF23598"/>
    </source>
</evidence>
<name>A0A8S0RA24_OLEEU</name>
<organism evidence="3 4">
    <name type="scientific">Olea europaea subsp. europaea</name>
    <dbReference type="NCBI Taxonomy" id="158383"/>
    <lineage>
        <taxon>Eukaryota</taxon>
        <taxon>Viridiplantae</taxon>
        <taxon>Streptophyta</taxon>
        <taxon>Embryophyta</taxon>
        <taxon>Tracheophyta</taxon>
        <taxon>Spermatophyta</taxon>
        <taxon>Magnoliopsida</taxon>
        <taxon>eudicotyledons</taxon>
        <taxon>Gunneridae</taxon>
        <taxon>Pentapetalae</taxon>
        <taxon>asterids</taxon>
        <taxon>lamiids</taxon>
        <taxon>Lamiales</taxon>
        <taxon>Oleaceae</taxon>
        <taxon>Oleeae</taxon>
        <taxon>Olea</taxon>
    </lineage>
</organism>
<evidence type="ECO:0000313" key="4">
    <source>
        <dbReference type="Proteomes" id="UP000594638"/>
    </source>
</evidence>
<dbReference type="Gramene" id="OE9A070734T1">
    <property type="protein sequence ID" value="OE9A070734C1"/>
    <property type="gene ID" value="OE9A070734"/>
</dbReference>
<dbReference type="Proteomes" id="UP000594638">
    <property type="component" value="Unassembled WGS sequence"/>
</dbReference>
<dbReference type="InterPro" id="IPR032675">
    <property type="entry name" value="LRR_dom_sf"/>
</dbReference>
<reference evidence="3 4" key="1">
    <citation type="submission" date="2019-12" db="EMBL/GenBank/DDBJ databases">
        <authorList>
            <person name="Alioto T."/>
            <person name="Alioto T."/>
            <person name="Gomez Garrido J."/>
        </authorList>
    </citation>
    <scope>NUCLEOTIDE SEQUENCE [LARGE SCALE GENOMIC DNA]</scope>
</reference>
<feature type="domain" description="Disease resistance R13L4/SHOC-2-like LRR" evidence="2">
    <location>
        <begin position="2"/>
        <end position="169"/>
    </location>
</feature>
<dbReference type="PANTHER" id="PTHR15140:SF33">
    <property type="entry name" value="LATE BLIGHT RESISTANCE PROTEIN HOMOLOG R1A-3 ISOFORM X1"/>
    <property type="match status" value="1"/>
</dbReference>
<sequence>MEKLVNLRYLYCYYEYPEQFFESMYKLRNLQTIVSLVSRGSNELPPEIWKMTKLRHVKLQCDVYLPDPPISEIKGVENSVVVLGNLQTLSRIYNFRLTEEVLERIPNLRKLGIHYDYIVVASWDISINNLGRLTKLESLTLWLTHTFPRFLVSITFPTSLKKLTLDGTKFYFNDYLKLHPDELKILVGTR</sequence>
<dbReference type="PANTHER" id="PTHR15140">
    <property type="entry name" value="TUBULIN-SPECIFIC CHAPERONE E"/>
    <property type="match status" value="1"/>
</dbReference>
<dbReference type="EMBL" id="CACTIH010002342">
    <property type="protein sequence ID" value="CAA2976028.1"/>
    <property type="molecule type" value="Genomic_DNA"/>
</dbReference>
<proteinExistence type="predicted"/>
<gene>
    <name evidence="3" type="ORF">OLEA9_A070734</name>
</gene>
<evidence type="ECO:0000313" key="3">
    <source>
        <dbReference type="EMBL" id="CAA2976028.1"/>
    </source>
</evidence>
<dbReference type="Pfam" id="PF23598">
    <property type="entry name" value="LRR_14"/>
    <property type="match status" value="1"/>
</dbReference>
<protein>
    <recommendedName>
        <fullName evidence="2">Disease resistance R13L4/SHOC-2-like LRR domain-containing protein</fullName>
    </recommendedName>
</protein>
<keyword evidence="1" id="KW-0677">Repeat</keyword>
<dbReference type="Gene3D" id="3.80.10.10">
    <property type="entry name" value="Ribonuclease Inhibitor"/>
    <property type="match status" value="1"/>
</dbReference>
<keyword evidence="4" id="KW-1185">Reference proteome</keyword>
<dbReference type="OrthoDB" id="913621at2759"/>